<dbReference type="InterPro" id="IPR010998">
    <property type="entry name" value="Integrase_recombinase_N"/>
</dbReference>
<dbReference type="InterPro" id="IPR002104">
    <property type="entry name" value="Integrase_catalytic"/>
</dbReference>
<dbReference type="Proteomes" id="UP000286075">
    <property type="component" value="Unassembled WGS sequence"/>
</dbReference>
<dbReference type="RefSeq" id="WP_117986779.1">
    <property type="nucleotide sequence ID" value="NZ_CABMFG010000005.1"/>
</dbReference>
<evidence type="ECO:0000256" key="1">
    <source>
        <dbReference type="ARBA" id="ARBA00008857"/>
    </source>
</evidence>
<protein>
    <submittedName>
        <fullName evidence="6">Site-specific integrase</fullName>
    </submittedName>
</protein>
<name>A0A413H9G9_9BACE</name>
<dbReference type="PANTHER" id="PTHR30349:SF64">
    <property type="entry name" value="PROPHAGE INTEGRASE INTD-RELATED"/>
    <property type="match status" value="1"/>
</dbReference>
<dbReference type="OrthoDB" id="1112270at2"/>
<dbReference type="AlphaFoldDB" id="A0A413H9G9"/>
<evidence type="ECO:0000259" key="4">
    <source>
        <dbReference type="Pfam" id="PF00589"/>
    </source>
</evidence>
<evidence type="ECO:0000256" key="2">
    <source>
        <dbReference type="ARBA" id="ARBA00023125"/>
    </source>
</evidence>
<dbReference type="Pfam" id="PF00589">
    <property type="entry name" value="Phage_integrase"/>
    <property type="match status" value="1"/>
</dbReference>
<dbReference type="PANTHER" id="PTHR30349">
    <property type="entry name" value="PHAGE INTEGRASE-RELATED"/>
    <property type="match status" value="1"/>
</dbReference>
<dbReference type="GO" id="GO:0006310">
    <property type="term" value="P:DNA recombination"/>
    <property type="evidence" value="ECO:0007669"/>
    <property type="project" value="UniProtKB-KW"/>
</dbReference>
<proteinExistence type="inferred from homology"/>
<dbReference type="GO" id="GO:0003677">
    <property type="term" value="F:DNA binding"/>
    <property type="evidence" value="ECO:0007669"/>
    <property type="project" value="UniProtKB-KW"/>
</dbReference>
<evidence type="ECO:0000313" key="6">
    <source>
        <dbReference type="EMBL" id="RGX80225.1"/>
    </source>
</evidence>
<comment type="caution">
    <text evidence="6">The sequence shown here is derived from an EMBL/GenBank/DDBJ whole genome shotgun (WGS) entry which is preliminary data.</text>
</comment>
<dbReference type="Pfam" id="PF13102">
    <property type="entry name" value="Phage_int_SAM_5"/>
    <property type="match status" value="1"/>
</dbReference>
<dbReference type="InterPro" id="IPR025269">
    <property type="entry name" value="SAM-like_dom"/>
</dbReference>
<dbReference type="InterPro" id="IPR050090">
    <property type="entry name" value="Tyrosine_recombinase_XerCD"/>
</dbReference>
<keyword evidence="3" id="KW-0233">DNA recombination</keyword>
<dbReference type="SUPFAM" id="SSF56349">
    <property type="entry name" value="DNA breaking-rejoining enzymes"/>
    <property type="match status" value="1"/>
</dbReference>
<dbReference type="InterPro" id="IPR011010">
    <property type="entry name" value="DNA_brk_join_enz"/>
</dbReference>
<reference evidence="6 7" key="1">
    <citation type="submission" date="2018-08" db="EMBL/GenBank/DDBJ databases">
        <title>A genome reference for cultivated species of the human gut microbiota.</title>
        <authorList>
            <person name="Zou Y."/>
            <person name="Xue W."/>
            <person name="Luo G."/>
        </authorList>
    </citation>
    <scope>NUCLEOTIDE SEQUENCE [LARGE SCALE GENOMIC DNA]</scope>
    <source>
        <strain evidence="6 7">OF03-9BH</strain>
    </source>
</reference>
<gene>
    <name evidence="6" type="ORF">DXA68_04720</name>
</gene>
<evidence type="ECO:0000313" key="7">
    <source>
        <dbReference type="Proteomes" id="UP000286075"/>
    </source>
</evidence>
<comment type="similarity">
    <text evidence="1">Belongs to the 'phage' integrase family.</text>
</comment>
<dbReference type="GO" id="GO:0015074">
    <property type="term" value="P:DNA integration"/>
    <property type="evidence" value="ECO:0007669"/>
    <property type="project" value="InterPro"/>
</dbReference>
<dbReference type="Gene3D" id="1.10.150.130">
    <property type="match status" value="1"/>
</dbReference>
<dbReference type="EMBL" id="QSCF01000005">
    <property type="protein sequence ID" value="RGX80225.1"/>
    <property type="molecule type" value="Genomic_DNA"/>
</dbReference>
<evidence type="ECO:0000259" key="5">
    <source>
        <dbReference type="Pfam" id="PF13102"/>
    </source>
</evidence>
<evidence type="ECO:0000256" key="3">
    <source>
        <dbReference type="ARBA" id="ARBA00023172"/>
    </source>
</evidence>
<dbReference type="Gene3D" id="1.10.443.10">
    <property type="entry name" value="Intergrase catalytic core"/>
    <property type="match status" value="1"/>
</dbReference>
<dbReference type="InterPro" id="IPR013762">
    <property type="entry name" value="Integrase-like_cat_sf"/>
</dbReference>
<sequence>MKQKLLLDMLSSTIQELRANGQWGTAHVYRSARNSFSAFNNDRDIPFGKLTPNLLKNFEIYLRQRRCSWNTVSTYMKVLRATYNRAVDNGYALYVPRLFRHVHTSVSADQRRALDASDIGNLLCEAEKTPVYNTLPVDLQKTKILFALMFLLRGIPFVDLVYLRKTDIQGNILRYRRRKTGRPLTVMLTPDALRLVQLVANKDMDSPYLFSFLSSPEGTEMAYHEYQSALRAFNHRLSILKKYVRSHAHLSTYTVRHTWATMAYYCEIHPGIISEAMGHSSIKVTETYLKPFQNQKIDEANQEVISFVKGYASVL</sequence>
<organism evidence="6 7">
    <name type="scientific">Bacteroides stercorirosoris</name>
    <dbReference type="NCBI Taxonomy" id="871324"/>
    <lineage>
        <taxon>Bacteria</taxon>
        <taxon>Pseudomonadati</taxon>
        <taxon>Bacteroidota</taxon>
        <taxon>Bacteroidia</taxon>
        <taxon>Bacteroidales</taxon>
        <taxon>Bacteroidaceae</taxon>
        <taxon>Bacteroides</taxon>
    </lineage>
</organism>
<feature type="domain" description="Tyr recombinase" evidence="4">
    <location>
        <begin position="154"/>
        <end position="291"/>
    </location>
</feature>
<accession>A0A413H9G9</accession>
<keyword evidence="2" id="KW-0238">DNA-binding</keyword>
<feature type="domain" description="Phage integrase SAM-like" evidence="5">
    <location>
        <begin position="6"/>
        <end position="92"/>
    </location>
</feature>